<comment type="caution">
    <text evidence="1">The sequence shown here is derived from an EMBL/GenBank/DDBJ whole genome shotgun (WGS) entry which is preliminary data.</text>
</comment>
<name>A0A445B6Q2_ARAHY</name>
<dbReference type="AlphaFoldDB" id="A0A445B6Q2"/>
<evidence type="ECO:0000313" key="2">
    <source>
        <dbReference type="Proteomes" id="UP000289738"/>
    </source>
</evidence>
<dbReference type="Proteomes" id="UP000289738">
    <property type="component" value="Chromosome A10"/>
</dbReference>
<sequence length="225" mass="25903">MRDRQNKRISSTIIFHSSSKLEMEESVEYAVDGVVDSLVNYGGINMDEKEERQIAHFGQDGEAIAEKIELAHMRDIATIQWIEKSHQTMVFKPGDWVWIPWRDEEHLMQDSRMNLFEEGENDTWLGGHFCHLRAKGRNGNLVIFKDLNTRRIVLCQSWTSRRPRVRLKNSGAERATTHKAHWAKPINNVLVTTLLDLFTTSGGDYRRDGIVVVMLVDLVVVLCAI</sequence>
<accession>A0A445B6Q2</accession>
<proteinExistence type="predicted"/>
<protein>
    <submittedName>
        <fullName evidence="1">Uncharacterized protein</fullName>
    </submittedName>
</protein>
<gene>
    <name evidence="1" type="ORF">Ahy_A10g049139</name>
</gene>
<keyword evidence="2" id="KW-1185">Reference proteome</keyword>
<reference evidence="1 2" key="1">
    <citation type="submission" date="2019-01" db="EMBL/GenBank/DDBJ databases">
        <title>Sequencing of cultivated peanut Arachis hypogaea provides insights into genome evolution and oil improvement.</title>
        <authorList>
            <person name="Chen X."/>
        </authorList>
    </citation>
    <scope>NUCLEOTIDE SEQUENCE [LARGE SCALE GENOMIC DNA]</scope>
    <source>
        <strain evidence="2">cv. Fuhuasheng</strain>
        <tissue evidence="1">Leaves</tissue>
    </source>
</reference>
<organism evidence="1 2">
    <name type="scientific">Arachis hypogaea</name>
    <name type="common">Peanut</name>
    <dbReference type="NCBI Taxonomy" id="3818"/>
    <lineage>
        <taxon>Eukaryota</taxon>
        <taxon>Viridiplantae</taxon>
        <taxon>Streptophyta</taxon>
        <taxon>Embryophyta</taxon>
        <taxon>Tracheophyta</taxon>
        <taxon>Spermatophyta</taxon>
        <taxon>Magnoliopsida</taxon>
        <taxon>eudicotyledons</taxon>
        <taxon>Gunneridae</taxon>
        <taxon>Pentapetalae</taxon>
        <taxon>rosids</taxon>
        <taxon>fabids</taxon>
        <taxon>Fabales</taxon>
        <taxon>Fabaceae</taxon>
        <taxon>Papilionoideae</taxon>
        <taxon>50 kb inversion clade</taxon>
        <taxon>dalbergioids sensu lato</taxon>
        <taxon>Dalbergieae</taxon>
        <taxon>Pterocarpus clade</taxon>
        <taxon>Arachis</taxon>
    </lineage>
</organism>
<dbReference type="EMBL" id="SDMP01000010">
    <property type="protein sequence ID" value="RYR34331.1"/>
    <property type="molecule type" value="Genomic_DNA"/>
</dbReference>
<evidence type="ECO:0000313" key="1">
    <source>
        <dbReference type="EMBL" id="RYR34331.1"/>
    </source>
</evidence>